<keyword evidence="3" id="KW-1185">Reference proteome</keyword>
<dbReference type="Proteomes" id="UP000501891">
    <property type="component" value="Chromosome"/>
</dbReference>
<evidence type="ECO:0000313" key="3">
    <source>
        <dbReference type="Proteomes" id="UP000501891"/>
    </source>
</evidence>
<feature type="compositionally biased region" description="Basic and acidic residues" evidence="1">
    <location>
        <begin position="48"/>
        <end position="73"/>
    </location>
</feature>
<proteinExistence type="predicted"/>
<protein>
    <submittedName>
        <fullName evidence="2">Uncharacterized protein</fullName>
    </submittedName>
</protein>
<evidence type="ECO:0000313" key="2">
    <source>
        <dbReference type="EMBL" id="QJE72726.1"/>
    </source>
</evidence>
<name>A0A858R6Q5_9PROT</name>
<dbReference type="EMBL" id="CP051775">
    <property type="protein sequence ID" value="QJE72726.1"/>
    <property type="molecule type" value="Genomic_DNA"/>
</dbReference>
<organism evidence="2 3">
    <name type="scientific">Aerophototrophica crusticola</name>
    <dbReference type="NCBI Taxonomy" id="1709002"/>
    <lineage>
        <taxon>Bacteria</taxon>
        <taxon>Pseudomonadati</taxon>
        <taxon>Pseudomonadota</taxon>
        <taxon>Alphaproteobacteria</taxon>
        <taxon>Rhodospirillales</taxon>
        <taxon>Rhodospirillaceae</taxon>
        <taxon>Aerophototrophica</taxon>
    </lineage>
</organism>
<sequence length="130" mass="14371">MAGERQSPRESGMVAEGSGKVPAREAEAASLSPGRRGGGAPAAGPSAKDQETLADILDRTSRDLSESRRQVDELRQKLDEAQQQRLEDAKELAEVRRRSAGLQFRVDYLEEKLDQAKRALAPAKKSWWKK</sequence>
<gene>
    <name evidence="2" type="ORF">HHL28_06140</name>
</gene>
<reference evidence="2" key="1">
    <citation type="submission" date="2020-04" db="EMBL/GenBank/DDBJ databases">
        <title>A desert anoxygenic phototrophic bacterium fixes CO2 using RubisCO under aerobic conditions.</title>
        <authorList>
            <person name="Tang K."/>
        </authorList>
    </citation>
    <scope>NUCLEOTIDE SEQUENCE [LARGE SCALE GENOMIC DNA]</scope>
    <source>
        <strain evidence="2">MIMtkB3</strain>
    </source>
</reference>
<feature type="region of interest" description="Disordered" evidence="1">
    <location>
        <begin position="1"/>
        <end position="73"/>
    </location>
</feature>
<accession>A0A858R6Q5</accession>
<dbReference type="SUPFAM" id="SSF57997">
    <property type="entry name" value="Tropomyosin"/>
    <property type="match status" value="1"/>
</dbReference>
<evidence type="ECO:0000256" key="1">
    <source>
        <dbReference type="SAM" id="MobiDB-lite"/>
    </source>
</evidence>
<dbReference type="AlphaFoldDB" id="A0A858R6Q5"/>
<dbReference type="KEGG" id="acru:HHL28_06140"/>